<evidence type="ECO:0000313" key="3">
    <source>
        <dbReference type="WBParaSite" id="BTMF_0001344601-mRNA-1"/>
    </source>
</evidence>
<protein>
    <submittedName>
        <fullName evidence="1 3">Uncharacterized protein</fullName>
    </submittedName>
</protein>
<organism evidence="3">
    <name type="scientific">Brugia timori</name>
    <dbReference type="NCBI Taxonomy" id="42155"/>
    <lineage>
        <taxon>Eukaryota</taxon>
        <taxon>Metazoa</taxon>
        <taxon>Ecdysozoa</taxon>
        <taxon>Nematoda</taxon>
        <taxon>Chromadorea</taxon>
        <taxon>Rhabditida</taxon>
        <taxon>Spirurina</taxon>
        <taxon>Spiruromorpha</taxon>
        <taxon>Filarioidea</taxon>
        <taxon>Onchocercidae</taxon>
        <taxon>Brugia</taxon>
    </lineage>
</organism>
<dbReference type="AlphaFoldDB" id="A0A0R3R0B5"/>
<name>A0A0R3R0B5_9BILA</name>
<dbReference type="WBParaSite" id="BTMF_0001344601-mRNA-1">
    <property type="protein sequence ID" value="BTMF_0001344601-mRNA-1"/>
    <property type="gene ID" value="BTMF_0001344601"/>
</dbReference>
<keyword evidence="2" id="KW-1185">Reference proteome</keyword>
<accession>A0A0R3R0B5</accession>
<reference evidence="1 2" key="2">
    <citation type="submission" date="2018-11" db="EMBL/GenBank/DDBJ databases">
        <authorList>
            <consortium name="Pathogen Informatics"/>
        </authorList>
    </citation>
    <scope>NUCLEOTIDE SEQUENCE [LARGE SCALE GENOMIC DNA]</scope>
</reference>
<reference evidence="3" key="1">
    <citation type="submission" date="2017-02" db="UniProtKB">
        <authorList>
            <consortium name="WormBaseParasite"/>
        </authorList>
    </citation>
    <scope>IDENTIFICATION</scope>
</reference>
<proteinExistence type="predicted"/>
<dbReference type="Proteomes" id="UP000280834">
    <property type="component" value="Unassembled WGS sequence"/>
</dbReference>
<dbReference type="EMBL" id="UZAG01018326">
    <property type="protein sequence ID" value="VDO39103.1"/>
    <property type="molecule type" value="Genomic_DNA"/>
</dbReference>
<gene>
    <name evidence="1" type="ORF">BTMF_LOCUS11451</name>
</gene>
<evidence type="ECO:0000313" key="2">
    <source>
        <dbReference type="Proteomes" id="UP000280834"/>
    </source>
</evidence>
<sequence length="41" mass="5118">MYTNVYNDIINMETYRKYQKYDNTISIVKTIRINKKRKKDN</sequence>
<evidence type="ECO:0000313" key="1">
    <source>
        <dbReference type="EMBL" id="VDO39103.1"/>
    </source>
</evidence>